<comment type="caution">
    <text evidence="2">The sequence shown here is derived from an EMBL/GenBank/DDBJ whole genome shotgun (WGS) entry which is preliminary data.</text>
</comment>
<dbReference type="Proteomes" id="UP001187531">
    <property type="component" value="Unassembled WGS sequence"/>
</dbReference>
<dbReference type="EMBL" id="JAVRJZ010000526">
    <property type="protein sequence ID" value="KAK2702249.1"/>
    <property type="molecule type" value="Genomic_DNA"/>
</dbReference>
<evidence type="ECO:0000256" key="1">
    <source>
        <dbReference type="SAM" id="MobiDB-lite"/>
    </source>
</evidence>
<sequence>MIHHRFNAIPARSRTAKGQDLPRNCRAGCRSPETANHVSMGSERTHPNRIKRYVRIRYITTKRLEEEGYRFIREPSFTPGTTRANGRWRPDILAIKGKDGFIFDVQVRTETYDLDTLFQHDR</sequence>
<keyword evidence="3" id="KW-1185">Reference proteome</keyword>
<evidence type="ECO:0000313" key="3">
    <source>
        <dbReference type="Proteomes" id="UP001187531"/>
    </source>
</evidence>
<dbReference type="AlphaFoldDB" id="A0AA88H8B7"/>
<name>A0AA88H8B7_ARTSF</name>
<feature type="region of interest" description="Disordered" evidence="1">
    <location>
        <begin position="1"/>
        <end position="21"/>
    </location>
</feature>
<accession>A0AA88H8B7</accession>
<protein>
    <submittedName>
        <fullName evidence="2">Uncharacterized protein</fullName>
    </submittedName>
</protein>
<evidence type="ECO:0000313" key="2">
    <source>
        <dbReference type="EMBL" id="KAK2702249.1"/>
    </source>
</evidence>
<proteinExistence type="predicted"/>
<reference evidence="2" key="1">
    <citation type="submission" date="2023-07" db="EMBL/GenBank/DDBJ databases">
        <title>Chromosome-level genome assembly of Artemia franciscana.</title>
        <authorList>
            <person name="Jo E."/>
        </authorList>
    </citation>
    <scope>NUCLEOTIDE SEQUENCE</scope>
    <source>
        <tissue evidence="2">Whole body</tissue>
    </source>
</reference>
<gene>
    <name evidence="2" type="ORF">QYM36_019111</name>
</gene>
<organism evidence="2 3">
    <name type="scientific">Artemia franciscana</name>
    <name type="common">Brine shrimp</name>
    <name type="synonym">Artemia sanfranciscana</name>
    <dbReference type="NCBI Taxonomy" id="6661"/>
    <lineage>
        <taxon>Eukaryota</taxon>
        <taxon>Metazoa</taxon>
        <taxon>Ecdysozoa</taxon>
        <taxon>Arthropoda</taxon>
        <taxon>Crustacea</taxon>
        <taxon>Branchiopoda</taxon>
        <taxon>Anostraca</taxon>
        <taxon>Artemiidae</taxon>
        <taxon>Artemia</taxon>
    </lineage>
</organism>